<proteinExistence type="inferred from homology"/>
<dbReference type="PROSITE" id="PS50006">
    <property type="entry name" value="FHA_DOMAIN"/>
    <property type="match status" value="1"/>
</dbReference>
<evidence type="ECO:0000256" key="9">
    <source>
        <dbReference type="SAM" id="MobiDB-lite"/>
    </source>
</evidence>
<dbReference type="GO" id="GO:0006914">
    <property type="term" value="P:autophagy"/>
    <property type="evidence" value="ECO:0007669"/>
    <property type="project" value="UniProtKB-KW"/>
</dbReference>
<dbReference type="SMART" id="SM00240">
    <property type="entry name" value="FHA"/>
    <property type="match status" value="1"/>
</dbReference>
<evidence type="ECO:0000259" key="10">
    <source>
        <dbReference type="PROSITE" id="PS50006"/>
    </source>
</evidence>
<dbReference type="SUPFAM" id="SSF56112">
    <property type="entry name" value="Protein kinase-like (PK-like)"/>
    <property type="match status" value="1"/>
</dbReference>
<dbReference type="SMART" id="SM00220">
    <property type="entry name" value="S_TKc"/>
    <property type="match status" value="1"/>
</dbReference>
<dbReference type="InterPro" id="IPR008984">
    <property type="entry name" value="SMAD_FHA_dom_sf"/>
</dbReference>
<dbReference type="Gene3D" id="1.10.510.10">
    <property type="entry name" value="Transferase(Phosphotransferase) domain 1"/>
    <property type="match status" value="1"/>
</dbReference>
<dbReference type="InterPro" id="IPR045269">
    <property type="entry name" value="Atg1-like"/>
</dbReference>
<dbReference type="Gene3D" id="2.60.200.20">
    <property type="match status" value="1"/>
</dbReference>
<evidence type="ECO:0000256" key="8">
    <source>
        <dbReference type="PROSITE-ProRule" id="PRU10141"/>
    </source>
</evidence>
<dbReference type="InterPro" id="IPR011009">
    <property type="entry name" value="Kinase-like_dom_sf"/>
</dbReference>
<accession>A0AA40FAD5</accession>
<reference evidence="12" key="1">
    <citation type="submission" date="2023-06" db="EMBL/GenBank/DDBJ databases">
        <title>Genome-scale phylogeny and comparative genomics of the fungal order Sordariales.</title>
        <authorList>
            <consortium name="Lawrence Berkeley National Laboratory"/>
            <person name="Hensen N."/>
            <person name="Bonometti L."/>
            <person name="Westerberg I."/>
            <person name="Brannstrom I.O."/>
            <person name="Guillou S."/>
            <person name="Cros-Aarteil S."/>
            <person name="Calhoun S."/>
            <person name="Haridas S."/>
            <person name="Kuo A."/>
            <person name="Mondo S."/>
            <person name="Pangilinan J."/>
            <person name="Riley R."/>
            <person name="LaButti K."/>
            <person name="Andreopoulos B."/>
            <person name="Lipzen A."/>
            <person name="Chen C."/>
            <person name="Yanf M."/>
            <person name="Daum C."/>
            <person name="Ng V."/>
            <person name="Clum A."/>
            <person name="Steindorff A."/>
            <person name="Ohm R."/>
            <person name="Martin F."/>
            <person name="Silar P."/>
            <person name="Natvig D."/>
            <person name="Lalanne C."/>
            <person name="Gautier V."/>
            <person name="Ament-velasquez S.L."/>
            <person name="Kruys A."/>
            <person name="Hutchinson M.I."/>
            <person name="Powell A.J."/>
            <person name="Barry K."/>
            <person name="Miller A.N."/>
            <person name="Grigoriev I.V."/>
            <person name="Debuchy R."/>
            <person name="Gladieux P."/>
            <person name="Thoren M.H."/>
            <person name="Johannesson H."/>
        </authorList>
    </citation>
    <scope>NUCLEOTIDE SEQUENCE</scope>
    <source>
        <strain evidence="12">SMH3187-1</strain>
    </source>
</reference>
<dbReference type="Pfam" id="PF00498">
    <property type="entry name" value="FHA"/>
    <property type="match status" value="1"/>
</dbReference>
<dbReference type="InterPro" id="IPR000253">
    <property type="entry name" value="FHA_dom"/>
</dbReference>
<dbReference type="SUPFAM" id="SSF49879">
    <property type="entry name" value="SMAD/FHA domain"/>
    <property type="match status" value="1"/>
</dbReference>
<dbReference type="Gene3D" id="3.30.200.20">
    <property type="entry name" value="Phosphorylase Kinase, domain 1"/>
    <property type="match status" value="1"/>
</dbReference>
<dbReference type="InterPro" id="IPR000719">
    <property type="entry name" value="Prot_kinase_dom"/>
</dbReference>
<evidence type="ECO:0000256" key="2">
    <source>
        <dbReference type="ARBA" id="ARBA00005575"/>
    </source>
</evidence>
<gene>
    <name evidence="12" type="ORF">B0T18DRAFT_313418</name>
</gene>
<feature type="region of interest" description="Disordered" evidence="9">
    <location>
        <begin position="698"/>
        <end position="724"/>
    </location>
</feature>
<sequence length="1247" mass="139462">MDDYGDSQPTQATQTVVDPRRLGQQNSGFSDEDVSDIICILLPYSESAREELKRIATKNNQHMVAREKSDRLDLDYELEDDAENFNLQQDIGEHHVALRFSAQVKDPLQGFTFGRNSARCDICLQNDPHRRLSNVHFRIYLNEHAVLMLEDQSTNGTIVDSVLLKSKANPPFPTRRTLSSGSKISILMHVGMSDLVFLVRIPLRQGRYQMAYERNLEAYMERLVEDVNETIVPGPGGHVDIFKSPVQTRGNAVARRPQFARETTQQFSRSDGLPKAWNGSDRYNRVAEIGKGAFATVYKVTSKFDGLPYAAKELDKRKFMKNGILDQKVENEMKIMQKIQHANIVQYVEHLDWDEGLLIIIMEFVAGGDLGKMIAETGPIPEFETRSIARQLLSALGYLHDMNITHRDVKPDNILVSSRQPLTVKLTDFGLSKMIDNEETFLRTFCGTLLYCAPEVYTEFTEYDEHGRRHLRNRPRQPPGQRYDHAVDVWSLGGVLFYALTQRPPFPARNGASHSELLHSIMTRPLDIKPLVKKGISHVGIDFLTKMLDRRPETRASVKDLLTHPWVNGPGLSQSFDEVDDEELQFEASQLSLNEVNREKTVDLDNLDVIPESDDEILDDDANDENEFDGYESEKENYTFGPGAQGGGHQPTQAQRLFGEVNASAVGSSGVIPMTRLNLPVSMTSSGSTEWQRVEVSEIPDSFDSSGDSLTPRERSQKSQQKSADLRASVLLASQSRSIEDLNNMTFDVASQSLGGAESILEHLNMKSRAGSLLRVEPSEFNTSKRKPSTDSSDESEVAPGHDRRTLKRLRSEGSVMRAGSPAVSEADCELLAQVPQISRDQSGRQIDIPVMKSCFWSAQDKSTWHLRYPEMTQLQFDAFKTGATSRGEEFGPGKTPLWTLAVKYFPPIHHERTGSSGRPSRQGSEDSGVMPSTLTDDLAGLEEIPNTQDQNPGARVAVVQVDPAEKRVVAALQSAPRSAVPGMSVLITESMTSWGRALENTRPYAVKTEAKVPKYAFKLLLWKPDYDPAKNLRPWNRGPDRTENQYHFYISTKASNGIDVNGQYLPSVNCRNPTSPCTYWIRLHDGDSVVVWQLRGELHAGGEKAELTFRCNWGGSAIPRPQGTPTAFADEATAARLDELCTRVEKKVRSQLEQDVKLEEAYHDFNARMRNIDLEREQSRAFEAKRYEAVRIMAARRGSPGPGLGGGAHESLATQATWLAHIPGRTVPTLRTASPGAVDLLRGVRR</sequence>
<evidence type="ECO:0000313" key="13">
    <source>
        <dbReference type="Proteomes" id="UP001172155"/>
    </source>
</evidence>
<protein>
    <recommendedName>
        <fullName evidence="7">Autophagy-related protein 1</fullName>
    </recommendedName>
</protein>
<keyword evidence="4 8" id="KW-0547">Nucleotide-binding</keyword>
<keyword evidence="5 8" id="KW-0067">ATP-binding</keyword>
<dbReference type="InterPro" id="IPR017441">
    <property type="entry name" value="Protein_kinase_ATP_BS"/>
</dbReference>
<dbReference type="PROSITE" id="PS00108">
    <property type="entry name" value="PROTEIN_KINASE_ST"/>
    <property type="match status" value="1"/>
</dbReference>
<feature type="region of interest" description="Disordered" evidence="9">
    <location>
        <begin position="910"/>
        <end position="935"/>
    </location>
</feature>
<dbReference type="InterPro" id="IPR008271">
    <property type="entry name" value="Ser/Thr_kinase_AS"/>
</dbReference>
<comment type="similarity">
    <text evidence="2">Belongs to the protein kinase superfamily. CAMK Ser/Thr protein kinase family. CHEK2 subfamily.</text>
</comment>
<keyword evidence="6" id="KW-0072">Autophagy</keyword>
<dbReference type="FunFam" id="3.30.200.20:FF:000470">
    <property type="entry name" value="Serine/threonine-protein kinase RAD53"/>
    <property type="match status" value="1"/>
</dbReference>
<evidence type="ECO:0000256" key="6">
    <source>
        <dbReference type="ARBA" id="ARBA00023006"/>
    </source>
</evidence>
<feature type="domain" description="FHA" evidence="10">
    <location>
        <begin position="111"/>
        <end position="164"/>
    </location>
</feature>
<organism evidence="12 13">
    <name type="scientific">Schizothecium vesticola</name>
    <dbReference type="NCBI Taxonomy" id="314040"/>
    <lineage>
        <taxon>Eukaryota</taxon>
        <taxon>Fungi</taxon>
        <taxon>Dikarya</taxon>
        <taxon>Ascomycota</taxon>
        <taxon>Pezizomycotina</taxon>
        <taxon>Sordariomycetes</taxon>
        <taxon>Sordariomycetidae</taxon>
        <taxon>Sordariales</taxon>
        <taxon>Schizotheciaceae</taxon>
        <taxon>Schizothecium</taxon>
    </lineage>
</organism>
<feature type="region of interest" description="Disordered" evidence="9">
    <location>
        <begin position="775"/>
        <end position="821"/>
    </location>
</feature>
<dbReference type="GO" id="GO:0005524">
    <property type="term" value="F:ATP binding"/>
    <property type="evidence" value="ECO:0007669"/>
    <property type="project" value="UniProtKB-UniRule"/>
</dbReference>
<dbReference type="Pfam" id="PF00069">
    <property type="entry name" value="Pkinase"/>
    <property type="match status" value="1"/>
</dbReference>
<comment type="subcellular location">
    <subcellularLocation>
        <location evidence="1">Preautophagosomal structure membrane</location>
        <topology evidence="1">Peripheral membrane protein</topology>
    </subcellularLocation>
</comment>
<evidence type="ECO:0000256" key="5">
    <source>
        <dbReference type="ARBA" id="ARBA00022840"/>
    </source>
</evidence>
<evidence type="ECO:0000256" key="1">
    <source>
        <dbReference type="ARBA" id="ARBA00004623"/>
    </source>
</evidence>
<comment type="caution">
    <text evidence="12">The sequence shown here is derived from an EMBL/GenBank/DDBJ whole genome shotgun (WGS) entry which is preliminary data.</text>
</comment>
<evidence type="ECO:0000313" key="12">
    <source>
        <dbReference type="EMBL" id="KAK0754143.1"/>
    </source>
</evidence>
<evidence type="ECO:0000256" key="7">
    <source>
        <dbReference type="ARBA" id="ARBA00030237"/>
    </source>
</evidence>
<feature type="domain" description="Protein kinase" evidence="11">
    <location>
        <begin position="283"/>
        <end position="567"/>
    </location>
</feature>
<keyword evidence="13" id="KW-1185">Reference proteome</keyword>
<dbReference type="AlphaFoldDB" id="A0AA40FAD5"/>
<dbReference type="GO" id="GO:0004674">
    <property type="term" value="F:protein serine/threonine kinase activity"/>
    <property type="evidence" value="ECO:0007669"/>
    <property type="project" value="InterPro"/>
</dbReference>
<dbReference type="GO" id="GO:0010506">
    <property type="term" value="P:regulation of autophagy"/>
    <property type="evidence" value="ECO:0007669"/>
    <property type="project" value="InterPro"/>
</dbReference>
<name>A0AA40FAD5_9PEZI</name>
<dbReference type="PANTHER" id="PTHR24348">
    <property type="entry name" value="SERINE/THREONINE-PROTEIN KINASE UNC-51-RELATED"/>
    <property type="match status" value="1"/>
</dbReference>
<dbReference type="PROSITE" id="PS50011">
    <property type="entry name" value="PROTEIN_KINASE_DOM"/>
    <property type="match status" value="1"/>
</dbReference>
<dbReference type="GO" id="GO:0034045">
    <property type="term" value="C:phagophore assembly site membrane"/>
    <property type="evidence" value="ECO:0007669"/>
    <property type="project" value="UniProtKB-SubCell"/>
</dbReference>
<dbReference type="PROSITE" id="PS00107">
    <property type="entry name" value="PROTEIN_KINASE_ATP"/>
    <property type="match status" value="1"/>
</dbReference>
<evidence type="ECO:0000256" key="4">
    <source>
        <dbReference type="ARBA" id="ARBA00022741"/>
    </source>
</evidence>
<evidence type="ECO:0000259" key="11">
    <source>
        <dbReference type="PROSITE" id="PS50011"/>
    </source>
</evidence>
<dbReference type="EMBL" id="JAUKUD010000001">
    <property type="protein sequence ID" value="KAK0754143.1"/>
    <property type="molecule type" value="Genomic_DNA"/>
</dbReference>
<keyword evidence="3" id="KW-0813">Transport</keyword>
<dbReference type="Proteomes" id="UP001172155">
    <property type="component" value="Unassembled WGS sequence"/>
</dbReference>
<evidence type="ECO:0000256" key="3">
    <source>
        <dbReference type="ARBA" id="ARBA00022448"/>
    </source>
</evidence>
<feature type="compositionally biased region" description="Polar residues" evidence="9">
    <location>
        <begin position="7"/>
        <end position="16"/>
    </location>
</feature>
<feature type="binding site" evidence="8">
    <location>
        <position position="312"/>
    </location>
    <ligand>
        <name>ATP</name>
        <dbReference type="ChEBI" id="CHEBI:30616"/>
    </ligand>
</feature>
<feature type="region of interest" description="Disordered" evidence="9">
    <location>
        <begin position="1"/>
        <end position="29"/>
    </location>
</feature>